<evidence type="ECO:0000256" key="1">
    <source>
        <dbReference type="SAM" id="MobiDB-lite"/>
    </source>
</evidence>
<organism evidence="2 3">
    <name type="scientific">Papaver nudicaule</name>
    <name type="common">Iceland poppy</name>
    <dbReference type="NCBI Taxonomy" id="74823"/>
    <lineage>
        <taxon>Eukaryota</taxon>
        <taxon>Viridiplantae</taxon>
        <taxon>Streptophyta</taxon>
        <taxon>Embryophyta</taxon>
        <taxon>Tracheophyta</taxon>
        <taxon>Spermatophyta</taxon>
        <taxon>Magnoliopsida</taxon>
        <taxon>Ranunculales</taxon>
        <taxon>Papaveraceae</taxon>
        <taxon>Papaveroideae</taxon>
        <taxon>Papaver</taxon>
    </lineage>
</organism>
<dbReference type="AlphaFoldDB" id="A0AA41SE33"/>
<dbReference type="EMBL" id="JAJJMA010182433">
    <property type="protein sequence ID" value="MCL7037719.1"/>
    <property type="molecule type" value="Genomic_DNA"/>
</dbReference>
<dbReference type="Proteomes" id="UP001177140">
    <property type="component" value="Unassembled WGS sequence"/>
</dbReference>
<keyword evidence="3" id="KW-1185">Reference proteome</keyword>
<evidence type="ECO:0000313" key="2">
    <source>
        <dbReference type="EMBL" id="MCL7037719.1"/>
    </source>
</evidence>
<proteinExistence type="predicted"/>
<name>A0AA41SE33_PAPNU</name>
<comment type="caution">
    <text evidence="2">The sequence shown here is derived from an EMBL/GenBank/DDBJ whole genome shotgun (WGS) entry which is preliminary data.</text>
</comment>
<reference evidence="2" key="1">
    <citation type="submission" date="2022-03" db="EMBL/GenBank/DDBJ databases">
        <title>A functionally conserved STORR gene fusion in Papaver species that diverged 16.8 million years ago.</title>
        <authorList>
            <person name="Catania T."/>
        </authorList>
    </citation>
    <scope>NUCLEOTIDE SEQUENCE</scope>
    <source>
        <strain evidence="2">S-191538</strain>
    </source>
</reference>
<accession>A0AA41SE33</accession>
<feature type="compositionally biased region" description="Polar residues" evidence="1">
    <location>
        <begin position="44"/>
        <end position="59"/>
    </location>
</feature>
<feature type="compositionally biased region" description="Polar residues" evidence="1">
    <location>
        <begin position="25"/>
        <end position="34"/>
    </location>
</feature>
<evidence type="ECO:0000313" key="3">
    <source>
        <dbReference type="Proteomes" id="UP001177140"/>
    </source>
</evidence>
<gene>
    <name evidence="2" type="ORF">MKW94_002221</name>
</gene>
<sequence>MENKVFRIPEDGFHVFTIYSAGDTNVSRAEPSTTRRPKRRRAISRTSSMDSVNIMTQQNTEEEEQWGNGQWAQNSFHQQAMMHHQQNQQFEHVGRHEMGAQWGMLQPGHEMGAQ</sequence>
<protein>
    <submittedName>
        <fullName evidence="2">Uncharacterized protein</fullName>
    </submittedName>
</protein>
<feature type="region of interest" description="Disordered" evidence="1">
    <location>
        <begin position="25"/>
        <end position="68"/>
    </location>
</feature>